<name>A0ABY6J0F0_9BACT</name>
<gene>
    <name evidence="1" type="ORF">MKQ68_16650</name>
</gene>
<proteinExistence type="predicted"/>
<evidence type="ECO:0000313" key="2">
    <source>
        <dbReference type="Proteomes" id="UP001162741"/>
    </source>
</evidence>
<dbReference type="EMBL" id="CP107006">
    <property type="protein sequence ID" value="UYQ91719.1"/>
    <property type="molecule type" value="Genomic_DNA"/>
</dbReference>
<accession>A0ABY6J0F0</accession>
<reference evidence="1" key="1">
    <citation type="submission" date="2022-10" db="EMBL/GenBank/DDBJ databases">
        <title>Chitinophaga sp. nov., isolated from soil.</title>
        <authorList>
            <person name="Jeon C.O."/>
        </authorList>
    </citation>
    <scope>NUCLEOTIDE SEQUENCE</scope>
    <source>
        <strain evidence="1">R8</strain>
    </source>
</reference>
<evidence type="ECO:0000313" key="1">
    <source>
        <dbReference type="EMBL" id="UYQ91719.1"/>
    </source>
</evidence>
<dbReference type="Proteomes" id="UP001162741">
    <property type="component" value="Chromosome"/>
</dbReference>
<protein>
    <submittedName>
        <fullName evidence="1">Uncharacterized protein</fullName>
    </submittedName>
</protein>
<sequence>MKKIVDLLLPSINVLTRNSDPLGAVKQTNAGVFSVSYAARSLGNKKYDSMR</sequence>
<organism evidence="1 2">
    <name type="scientific">Chitinophaga horti</name>
    <dbReference type="NCBI Taxonomy" id="2920382"/>
    <lineage>
        <taxon>Bacteria</taxon>
        <taxon>Pseudomonadati</taxon>
        <taxon>Bacteroidota</taxon>
        <taxon>Chitinophagia</taxon>
        <taxon>Chitinophagales</taxon>
        <taxon>Chitinophagaceae</taxon>
        <taxon>Chitinophaga</taxon>
    </lineage>
</organism>
<keyword evidence="2" id="KW-1185">Reference proteome</keyword>
<dbReference type="RefSeq" id="WP_264280098.1">
    <property type="nucleotide sequence ID" value="NZ_CP107006.1"/>
</dbReference>